<name>A0A915L5C4_ROMCU</name>
<sequence length="79" mass="8985">MLDHWTKSLTSRRLSASMDKRQGMRTKFFNGMRQLSSGKKRIRLDITLESEIQGAELEISLCEVEKSLPCELYSSSGST</sequence>
<protein>
    <submittedName>
        <fullName evidence="2">Uncharacterized protein</fullName>
    </submittedName>
</protein>
<proteinExistence type="predicted"/>
<evidence type="ECO:0000313" key="1">
    <source>
        <dbReference type="Proteomes" id="UP000887565"/>
    </source>
</evidence>
<dbReference type="AlphaFoldDB" id="A0A915L5C4"/>
<reference evidence="2" key="1">
    <citation type="submission" date="2022-11" db="UniProtKB">
        <authorList>
            <consortium name="WormBaseParasite"/>
        </authorList>
    </citation>
    <scope>IDENTIFICATION</scope>
</reference>
<organism evidence="1 2">
    <name type="scientific">Romanomermis culicivorax</name>
    <name type="common">Nematode worm</name>
    <dbReference type="NCBI Taxonomy" id="13658"/>
    <lineage>
        <taxon>Eukaryota</taxon>
        <taxon>Metazoa</taxon>
        <taxon>Ecdysozoa</taxon>
        <taxon>Nematoda</taxon>
        <taxon>Enoplea</taxon>
        <taxon>Dorylaimia</taxon>
        <taxon>Mermithida</taxon>
        <taxon>Mermithoidea</taxon>
        <taxon>Mermithidae</taxon>
        <taxon>Romanomermis</taxon>
    </lineage>
</organism>
<accession>A0A915L5C4</accession>
<dbReference type="Proteomes" id="UP000887565">
    <property type="component" value="Unplaced"/>
</dbReference>
<evidence type="ECO:0000313" key="2">
    <source>
        <dbReference type="WBParaSite" id="nRc.2.0.1.t46285-RA"/>
    </source>
</evidence>
<keyword evidence="1" id="KW-1185">Reference proteome</keyword>
<dbReference type="WBParaSite" id="nRc.2.0.1.t46285-RA">
    <property type="protein sequence ID" value="nRc.2.0.1.t46285-RA"/>
    <property type="gene ID" value="nRc.2.0.1.g46285"/>
</dbReference>